<feature type="transmembrane region" description="Helical" evidence="9">
    <location>
        <begin position="217"/>
        <end position="236"/>
    </location>
</feature>
<evidence type="ECO:0000313" key="11">
    <source>
        <dbReference type="Proteomes" id="UP000430975"/>
    </source>
</evidence>
<feature type="transmembrane region" description="Helical" evidence="9">
    <location>
        <begin position="7"/>
        <end position="26"/>
    </location>
</feature>
<feature type="transmembrane region" description="Helical" evidence="9">
    <location>
        <begin position="188"/>
        <end position="211"/>
    </location>
</feature>
<evidence type="ECO:0000256" key="2">
    <source>
        <dbReference type="ARBA" id="ARBA00022448"/>
    </source>
</evidence>
<dbReference type="RefSeq" id="WP_153863356.1">
    <property type="nucleotide sequence ID" value="NZ_WJQS01000003.1"/>
</dbReference>
<keyword evidence="4" id="KW-0762">Sugar transport</keyword>
<keyword evidence="11" id="KW-1185">Reference proteome</keyword>
<protein>
    <submittedName>
        <fullName evidence="10">2-keto-3-deoxygluconate permease</fullName>
    </submittedName>
</protein>
<comment type="caution">
    <text evidence="10">The sequence shown here is derived from an EMBL/GenBank/DDBJ whole genome shotgun (WGS) entry which is preliminary data.</text>
</comment>
<evidence type="ECO:0000256" key="7">
    <source>
        <dbReference type="ARBA" id="ARBA00022989"/>
    </source>
</evidence>
<evidence type="ECO:0000313" key="10">
    <source>
        <dbReference type="EMBL" id="MRI85182.1"/>
    </source>
</evidence>
<organism evidence="10 11">
    <name type="scientific">Fundicoccus ignavus</name>
    <dbReference type="NCBI Taxonomy" id="2664442"/>
    <lineage>
        <taxon>Bacteria</taxon>
        <taxon>Bacillati</taxon>
        <taxon>Bacillota</taxon>
        <taxon>Bacilli</taxon>
        <taxon>Lactobacillales</taxon>
        <taxon>Aerococcaceae</taxon>
        <taxon>Fundicoccus</taxon>
    </lineage>
</organism>
<keyword evidence="8 9" id="KW-0472">Membrane</keyword>
<sequence>MYNFMRKFPGGLLLVPMLLSAIFYTFSPELFRIGGMTQAMFTTDGLNYVIGLTCFCSGAGLNVHRIGKVLKKQGVLLLTKIIICVIASIIFIQLFGQAGIWGISAVAFIAAICSTNPSLYLALEDEMGTPDDVSAFGLVGLLCVPAYPMLIFGLSQETAIDWMPIISTLVPILLGMLVGNLDENMAKFLAPGVSVLTPFMGWSFGASINLIEAVQSGLQGVIITIMFYVLMVPILLMVETKFVKTDGISSLAISSIAGMSVSVPFIISQTNPAIEPFVASATAQIAFGVVLSSIITPFLAKKLDIHNHLDISETHDF</sequence>
<evidence type="ECO:0000256" key="4">
    <source>
        <dbReference type="ARBA" id="ARBA00022597"/>
    </source>
</evidence>
<dbReference type="InterPro" id="IPR004684">
    <property type="entry name" value="2keto-3dGluconate_permease"/>
</dbReference>
<reference evidence="10 11" key="1">
    <citation type="submission" date="2019-11" db="EMBL/GenBank/DDBJ databases">
        <title>Characterisation of Fundicoccus ignavus gen. nov. sp. nov., a novel genus of the family Aerococcaceae isolated from bulk tank milk.</title>
        <authorList>
            <person name="Siebert A."/>
            <person name="Huptas C."/>
            <person name="Wenning M."/>
            <person name="Scherer S."/>
            <person name="Doll E.V."/>
        </authorList>
    </citation>
    <scope>NUCLEOTIDE SEQUENCE [LARGE SCALE GENOMIC DNA]</scope>
    <source>
        <strain evidence="10 11">WS4759</strain>
    </source>
</reference>
<evidence type="ECO:0000256" key="8">
    <source>
        <dbReference type="ARBA" id="ARBA00023136"/>
    </source>
</evidence>
<feature type="transmembrane region" description="Helical" evidence="9">
    <location>
        <begin position="101"/>
        <end position="123"/>
    </location>
</feature>
<keyword evidence="3" id="KW-1003">Cell membrane</keyword>
<evidence type="ECO:0000256" key="3">
    <source>
        <dbReference type="ARBA" id="ARBA00022475"/>
    </source>
</evidence>
<keyword evidence="6" id="KW-0769">Symport</keyword>
<feature type="transmembrane region" description="Helical" evidence="9">
    <location>
        <begin position="248"/>
        <end position="267"/>
    </location>
</feature>
<proteinExistence type="inferred from homology"/>
<feature type="transmembrane region" description="Helical" evidence="9">
    <location>
        <begin position="279"/>
        <end position="300"/>
    </location>
</feature>
<keyword evidence="2" id="KW-0813">Transport</keyword>
<dbReference type="AlphaFoldDB" id="A0A6I2GH57"/>
<feature type="transmembrane region" description="Helical" evidence="9">
    <location>
        <begin position="162"/>
        <end position="181"/>
    </location>
</feature>
<feature type="transmembrane region" description="Helical" evidence="9">
    <location>
        <begin position="135"/>
        <end position="156"/>
    </location>
</feature>
<evidence type="ECO:0000256" key="9">
    <source>
        <dbReference type="SAM" id="Phobius"/>
    </source>
</evidence>
<evidence type="ECO:0000256" key="5">
    <source>
        <dbReference type="ARBA" id="ARBA00022692"/>
    </source>
</evidence>
<dbReference type="Proteomes" id="UP000430975">
    <property type="component" value="Unassembled WGS sequence"/>
</dbReference>
<keyword evidence="7 9" id="KW-1133">Transmembrane helix</keyword>
<evidence type="ECO:0000256" key="1">
    <source>
        <dbReference type="ARBA" id="ARBA00006430"/>
    </source>
</evidence>
<accession>A0A6I2GH57</accession>
<evidence type="ECO:0000256" key="6">
    <source>
        <dbReference type="ARBA" id="ARBA00022847"/>
    </source>
</evidence>
<feature type="transmembrane region" description="Helical" evidence="9">
    <location>
        <begin position="46"/>
        <end position="63"/>
    </location>
</feature>
<keyword evidence="5 9" id="KW-0812">Transmembrane</keyword>
<dbReference type="GO" id="GO:0016020">
    <property type="term" value="C:membrane"/>
    <property type="evidence" value="ECO:0007669"/>
    <property type="project" value="InterPro"/>
</dbReference>
<dbReference type="GO" id="GO:0015649">
    <property type="term" value="F:2-keto-3-deoxygluconate:proton symporter activity"/>
    <property type="evidence" value="ECO:0007669"/>
    <property type="project" value="InterPro"/>
</dbReference>
<dbReference type="EMBL" id="WJQS01000003">
    <property type="protein sequence ID" value="MRI85182.1"/>
    <property type="molecule type" value="Genomic_DNA"/>
</dbReference>
<name>A0A6I2GH57_9LACT</name>
<comment type="similarity">
    <text evidence="1">Belongs to the KdgT transporter family.</text>
</comment>
<gene>
    <name evidence="10" type="ORF">GIY09_04740</name>
</gene>
<feature type="transmembrane region" description="Helical" evidence="9">
    <location>
        <begin position="75"/>
        <end position="95"/>
    </location>
</feature>
<dbReference type="Pfam" id="PF03812">
    <property type="entry name" value="KdgT"/>
    <property type="match status" value="1"/>
</dbReference>